<sequence length="121" mass="13965">MDKLVKNIQEGHALLSKASEETTKRLNLLFEEQHHCKRDSDCLDQDIKKLFNVYHTTKPQPPGHVMDTPYHQDDIKPDAMLMNKARSPSKYQDRDSMSYSQKEALKHVLEASGWHKFSGIG</sequence>
<keyword evidence="2" id="KW-1185">Reference proteome</keyword>
<name>A0A9Q3H7W2_9BASI</name>
<gene>
    <name evidence="1" type="ORF">O181_035008</name>
</gene>
<proteinExistence type="predicted"/>
<accession>A0A9Q3H7W2</accession>
<organism evidence="1 2">
    <name type="scientific">Austropuccinia psidii MF-1</name>
    <dbReference type="NCBI Taxonomy" id="1389203"/>
    <lineage>
        <taxon>Eukaryota</taxon>
        <taxon>Fungi</taxon>
        <taxon>Dikarya</taxon>
        <taxon>Basidiomycota</taxon>
        <taxon>Pucciniomycotina</taxon>
        <taxon>Pucciniomycetes</taxon>
        <taxon>Pucciniales</taxon>
        <taxon>Sphaerophragmiaceae</taxon>
        <taxon>Austropuccinia</taxon>
    </lineage>
</organism>
<reference evidence="1" key="1">
    <citation type="submission" date="2021-03" db="EMBL/GenBank/DDBJ databases">
        <title>Draft genome sequence of rust myrtle Austropuccinia psidii MF-1, a brazilian biotype.</title>
        <authorList>
            <person name="Quecine M.C."/>
            <person name="Pachon D.M.R."/>
            <person name="Bonatelli M.L."/>
            <person name="Correr F.H."/>
            <person name="Franceschini L.M."/>
            <person name="Leite T.F."/>
            <person name="Margarido G.R.A."/>
            <person name="Almeida C.A."/>
            <person name="Ferrarezi J.A."/>
            <person name="Labate C.A."/>
        </authorList>
    </citation>
    <scope>NUCLEOTIDE SEQUENCE</scope>
    <source>
        <strain evidence="1">MF-1</strain>
    </source>
</reference>
<dbReference type="EMBL" id="AVOT02013016">
    <property type="protein sequence ID" value="MBW0495293.1"/>
    <property type="molecule type" value="Genomic_DNA"/>
</dbReference>
<evidence type="ECO:0000313" key="1">
    <source>
        <dbReference type="EMBL" id="MBW0495293.1"/>
    </source>
</evidence>
<protein>
    <submittedName>
        <fullName evidence="1">Uncharacterized protein</fullName>
    </submittedName>
</protein>
<evidence type="ECO:0000313" key="2">
    <source>
        <dbReference type="Proteomes" id="UP000765509"/>
    </source>
</evidence>
<comment type="caution">
    <text evidence="1">The sequence shown here is derived from an EMBL/GenBank/DDBJ whole genome shotgun (WGS) entry which is preliminary data.</text>
</comment>
<dbReference type="Proteomes" id="UP000765509">
    <property type="component" value="Unassembled WGS sequence"/>
</dbReference>
<dbReference type="AlphaFoldDB" id="A0A9Q3H7W2"/>